<dbReference type="AlphaFoldDB" id="A0A552UHR7"/>
<name>A0A552UHR7_9SPHN</name>
<evidence type="ECO:0000313" key="3">
    <source>
        <dbReference type="Proteomes" id="UP000317894"/>
    </source>
</evidence>
<protein>
    <submittedName>
        <fullName evidence="2">DUF4263 domain-containing protein</fullName>
    </submittedName>
</protein>
<gene>
    <name evidence="2" type="ORF">FMM06_06235</name>
</gene>
<dbReference type="InterPro" id="IPR025359">
    <property type="entry name" value="SduA_C"/>
</dbReference>
<accession>A0A552UHR7</accession>
<proteinExistence type="predicted"/>
<comment type="caution">
    <text evidence="2">The sequence shown here is derived from an EMBL/GenBank/DDBJ whole genome shotgun (WGS) entry which is preliminary data.</text>
</comment>
<feature type="domain" description="Shedu protein SduA C-terminal" evidence="1">
    <location>
        <begin position="59"/>
        <end position="222"/>
    </location>
</feature>
<dbReference type="Pfam" id="PF14082">
    <property type="entry name" value="SduA_C"/>
    <property type="match status" value="1"/>
</dbReference>
<keyword evidence="3" id="KW-1185">Reference proteome</keyword>
<dbReference type="OrthoDB" id="9794137at2"/>
<reference evidence="2 3" key="1">
    <citation type="submission" date="2019-07" db="EMBL/GenBank/DDBJ databases">
        <title>Novel species isolated from glacier.</title>
        <authorList>
            <person name="Liu Q."/>
            <person name="Xin Y.-H."/>
        </authorList>
    </citation>
    <scope>NUCLEOTIDE SEQUENCE [LARGE SCALE GENOMIC DNA]</scope>
    <source>
        <strain evidence="2 3">LB1R16</strain>
    </source>
</reference>
<evidence type="ECO:0000259" key="1">
    <source>
        <dbReference type="Pfam" id="PF14082"/>
    </source>
</evidence>
<dbReference type="EMBL" id="VJWA01000001">
    <property type="protein sequence ID" value="TRW17731.1"/>
    <property type="molecule type" value="Genomic_DNA"/>
</dbReference>
<sequence>MRLDRLDPVSDRAQCCSVLAAGRRCSMLAKHHRKGGSVGVKPDEEIARQFEALIDDPKKTENHAQKFLEEHTEFLIPSWFQNHPMAMNSVISKFPIGPRTADFAYLMSDSATWILVLVEIESPHKKIFSGSSKHVKPTSAFEEALSQTHVWKEFFEEHPAEVRESVRPILVPSGRERNPLKLRRVLIIGRSADHDGNESRRKRMSTIEEDHKVKILTYDSLLGHYRRGQGEKRCVLSPRGTGFAIKRMDVFPTRTFAFVRPENLHVPPRFIAKLEAAGYQMKEWLANKPLMFGDKWATKPEGWDDGGMIDRVYGVAIDAVQKGRLKRAAK</sequence>
<evidence type="ECO:0000313" key="2">
    <source>
        <dbReference type="EMBL" id="TRW17731.1"/>
    </source>
</evidence>
<organism evidence="2 3">
    <name type="scientific">Glacieibacterium frigidum</name>
    <dbReference type="NCBI Taxonomy" id="2593303"/>
    <lineage>
        <taxon>Bacteria</taxon>
        <taxon>Pseudomonadati</taxon>
        <taxon>Pseudomonadota</taxon>
        <taxon>Alphaproteobacteria</taxon>
        <taxon>Sphingomonadales</taxon>
        <taxon>Sphingosinicellaceae</taxon>
        <taxon>Glacieibacterium</taxon>
    </lineage>
</organism>
<dbReference type="Proteomes" id="UP000317894">
    <property type="component" value="Unassembled WGS sequence"/>
</dbReference>